<dbReference type="NCBIfam" id="NF002315">
    <property type="entry name" value="PRK01237.1"/>
    <property type="match status" value="1"/>
</dbReference>
<evidence type="ECO:0000256" key="4">
    <source>
        <dbReference type="ARBA" id="ARBA00022840"/>
    </source>
</evidence>
<dbReference type="InterPro" id="IPR002736">
    <property type="entry name" value="CitG"/>
</dbReference>
<dbReference type="EMBL" id="QWLL01000027">
    <property type="protein sequence ID" value="RII77768.1"/>
    <property type="molecule type" value="Genomic_DNA"/>
</dbReference>
<proteinExistence type="inferred from homology"/>
<comment type="caution">
    <text evidence="6">The sequence shown here is derived from an EMBL/GenBank/DDBJ whole genome shotgun (WGS) entry which is preliminary data.</text>
</comment>
<protein>
    <recommendedName>
        <fullName evidence="5">Probable 2-(5''-triphosphoribosyl)-3'-dephosphocoenzyme-A synthase</fullName>
        <shortName evidence="5">2-(5''-triphosphoribosyl)-3'-dephospho-CoA synthase</shortName>
        <ecNumber evidence="5">2.4.2.52</ecNumber>
    </recommendedName>
</protein>
<dbReference type="PANTHER" id="PTHR30201">
    <property type="entry name" value="TRIPHOSPHORIBOSYL-DEPHOSPHO-COA SYNTHASE"/>
    <property type="match status" value="1"/>
</dbReference>
<dbReference type="HAMAP" id="MF_01883">
    <property type="entry name" value="MdcB"/>
    <property type="match status" value="1"/>
</dbReference>
<accession>A0A399M7N3</accession>
<keyword evidence="2 5" id="KW-0808">Transferase</keyword>
<dbReference type="InterPro" id="IPR017555">
    <property type="entry name" value="TriPribosyl-deP-CoA_syn"/>
</dbReference>
<organism evidence="6 7">
    <name type="scientific">Pseudomonas monteilii</name>
    <dbReference type="NCBI Taxonomy" id="76759"/>
    <lineage>
        <taxon>Bacteria</taxon>
        <taxon>Pseudomonadati</taxon>
        <taxon>Pseudomonadota</taxon>
        <taxon>Gammaproteobacteria</taxon>
        <taxon>Pseudomonadales</taxon>
        <taxon>Pseudomonadaceae</taxon>
        <taxon>Pseudomonas</taxon>
    </lineage>
</organism>
<dbReference type="GO" id="GO:0016757">
    <property type="term" value="F:glycosyltransferase activity"/>
    <property type="evidence" value="ECO:0007669"/>
    <property type="project" value="UniProtKB-KW"/>
</dbReference>
<dbReference type="AlphaFoldDB" id="A0A399M7N3"/>
<keyword evidence="6" id="KW-0328">Glycosyltransferase</keyword>
<dbReference type="EC" id="2.4.2.52" evidence="5"/>
<evidence type="ECO:0000256" key="2">
    <source>
        <dbReference type="ARBA" id="ARBA00022679"/>
    </source>
</evidence>
<comment type="similarity">
    <text evidence="5">Belongs to the CitG/MdcB family.</text>
</comment>
<dbReference type="GO" id="GO:0051191">
    <property type="term" value="P:prosthetic group biosynthetic process"/>
    <property type="evidence" value="ECO:0007669"/>
    <property type="project" value="TreeGrafter"/>
</dbReference>
<gene>
    <name evidence="5" type="primary">mdcB</name>
    <name evidence="6" type="ORF">D0894_11170</name>
</gene>
<evidence type="ECO:0000313" key="6">
    <source>
        <dbReference type="EMBL" id="RII77768.1"/>
    </source>
</evidence>
<dbReference type="Gene3D" id="1.10.4200.10">
    <property type="entry name" value="Triphosphoribosyl-dephospho-CoA protein"/>
    <property type="match status" value="1"/>
</dbReference>
<evidence type="ECO:0000256" key="1">
    <source>
        <dbReference type="ARBA" id="ARBA00001210"/>
    </source>
</evidence>
<dbReference type="GO" id="GO:0046917">
    <property type="term" value="F:triphosphoribosyl-dephospho-CoA synthase activity"/>
    <property type="evidence" value="ECO:0007669"/>
    <property type="project" value="UniProtKB-UniRule"/>
</dbReference>
<keyword evidence="3 5" id="KW-0547">Nucleotide-binding</keyword>
<name>A0A399M7N3_9PSED</name>
<comment type="catalytic activity">
    <reaction evidence="1 5">
        <text>3'-dephospho-CoA + ATP = 2'-(5''-triphospho-alpha-D-ribosyl)-3'-dephospho-CoA + adenine</text>
        <dbReference type="Rhea" id="RHEA:15117"/>
        <dbReference type="ChEBI" id="CHEBI:16708"/>
        <dbReference type="ChEBI" id="CHEBI:30616"/>
        <dbReference type="ChEBI" id="CHEBI:57328"/>
        <dbReference type="ChEBI" id="CHEBI:61378"/>
        <dbReference type="EC" id="2.4.2.52"/>
    </reaction>
</comment>
<reference evidence="6 7" key="1">
    <citation type="submission" date="2018-08" db="EMBL/GenBank/DDBJ databases">
        <title>Draft genome sequence of the cyanotroph, Pseudomonas monteilii BCN3.</title>
        <authorList>
            <person name="Jones L.B."/>
            <person name="Kunz D.A."/>
        </authorList>
    </citation>
    <scope>NUCLEOTIDE SEQUENCE [LARGE SCALE GENOMIC DNA]</scope>
    <source>
        <strain evidence="6 7">BCN3</strain>
    </source>
</reference>
<evidence type="ECO:0000313" key="7">
    <source>
        <dbReference type="Proteomes" id="UP000265875"/>
    </source>
</evidence>
<dbReference type="GO" id="GO:0005524">
    <property type="term" value="F:ATP binding"/>
    <property type="evidence" value="ECO:0007669"/>
    <property type="project" value="UniProtKB-KW"/>
</dbReference>
<comment type="function">
    <text evidence="5">Involved in the formation of 2-(5''-phosphoribosyl)-3'-dephosphocoenzyme-A, the prosthetic group of the acyl-carrier protein of the malonate decarboxylase.</text>
</comment>
<evidence type="ECO:0000256" key="5">
    <source>
        <dbReference type="HAMAP-Rule" id="MF_01883"/>
    </source>
</evidence>
<dbReference type="RefSeq" id="WP_119369756.1">
    <property type="nucleotide sequence ID" value="NZ_QWLL01000027.1"/>
</dbReference>
<sequence length="318" mass="33134">MNAYDLQPHVQLREHARSHRVTAELDTGAIPVGAGMPAKRPAQATEIPMADHLADLAVEALIDEADLSPKPGLVDLRSNGAHPDMSLPLMHASALSLWPCLRQMAEAAQTFGEISQPLRASLGQLGREGEAAMLATTGGVNTHRGAIWALGLLVAATALDTQADASTLAARAGRLALLDDPAMVPQDSHGQQVRRRYGTGGAREQAQQGFPAVIGHGLPQLQRSRAAGASEQHARLDALLAIMAVLSDTCVLWRSGPAGLATVQQGALAVLAEGGSATLAGRRQLRQLDQHLLHLNASPGGAADLLAACLFLDKAGSL</sequence>
<evidence type="ECO:0000256" key="3">
    <source>
        <dbReference type="ARBA" id="ARBA00022741"/>
    </source>
</evidence>
<dbReference type="NCBIfam" id="TIGR03132">
    <property type="entry name" value="malonate_mdcB"/>
    <property type="match status" value="1"/>
</dbReference>
<dbReference type="PANTHER" id="PTHR30201:SF2">
    <property type="entry name" value="2-(5''-TRIPHOSPHORIBOSYL)-3'-DEPHOSPHOCOENZYME-A SYNTHASE"/>
    <property type="match status" value="1"/>
</dbReference>
<dbReference type="Pfam" id="PF01874">
    <property type="entry name" value="CitG"/>
    <property type="match status" value="1"/>
</dbReference>
<keyword evidence="4 5" id="KW-0067">ATP-binding</keyword>
<dbReference type="Proteomes" id="UP000265875">
    <property type="component" value="Unassembled WGS sequence"/>
</dbReference>